<dbReference type="AlphaFoldDB" id="A0A6B8VG60"/>
<dbReference type="EMBL" id="CP046452">
    <property type="protein sequence ID" value="QGU03123.1"/>
    <property type="molecule type" value="Genomic_DNA"/>
</dbReference>
<dbReference type="KEGG" id="ckw:CKALI_11395"/>
<evidence type="ECO:0000313" key="2">
    <source>
        <dbReference type="EMBL" id="QGU03123.1"/>
    </source>
</evidence>
<accession>A0A6B8VG60</accession>
<feature type="region of interest" description="Disordered" evidence="1">
    <location>
        <begin position="63"/>
        <end position="95"/>
    </location>
</feature>
<evidence type="ECO:0000313" key="3">
    <source>
        <dbReference type="Proteomes" id="UP000427071"/>
    </source>
</evidence>
<reference evidence="3" key="1">
    <citation type="submission" date="2019-11" db="EMBL/GenBank/DDBJ databases">
        <title>Complete genome sequence of Corynebacterium kalinowskii 1959, a novel Corynebacterium species isolated from soil of a small paddock in Vilsendorf, Germany.</title>
        <authorList>
            <person name="Schaffert L."/>
            <person name="Ruwe M."/>
            <person name="Milse J."/>
            <person name="Hanuschka K."/>
            <person name="Ortseifen V."/>
            <person name="Droste J."/>
            <person name="Brandt D."/>
            <person name="Schlueter L."/>
            <person name="Kutter Y."/>
            <person name="Vinke S."/>
            <person name="Viehoefer P."/>
            <person name="Jacob L."/>
            <person name="Luebke N.-C."/>
            <person name="Schulte-Berndt E."/>
            <person name="Hain C."/>
            <person name="Linder M."/>
            <person name="Schmidt P."/>
            <person name="Wollenschlaeger L."/>
            <person name="Luttermann T."/>
            <person name="Thieme E."/>
            <person name="Hassa J."/>
            <person name="Haak M."/>
            <person name="Wittchen M."/>
            <person name="Mentz A."/>
            <person name="Persicke M."/>
            <person name="Busche T."/>
            <person name="Ruckert C."/>
        </authorList>
    </citation>
    <scope>NUCLEOTIDE SEQUENCE [LARGE SCALE GENOMIC DNA]</scope>
    <source>
        <strain evidence="3">1959</strain>
    </source>
</reference>
<name>A0A6B8VG60_9CORY</name>
<gene>
    <name evidence="2" type="ORF">CKALI_11395</name>
</gene>
<feature type="compositionally biased region" description="Basic and acidic residues" evidence="1">
    <location>
        <begin position="69"/>
        <end position="95"/>
    </location>
</feature>
<sequence>MGKHKRGRRLTVCLRCQNMKVHEARGLCKCCYNHLAEHRCRGGESLDDYPLLGAVGRWGGAHTGTPVGDADKLRRKADPGHIPMREARKELCHAG</sequence>
<protein>
    <submittedName>
        <fullName evidence="2">Uncharacterized protein</fullName>
    </submittedName>
</protein>
<keyword evidence="3" id="KW-1185">Reference proteome</keyword>
<organism evidence="2 3">
    <name type="scientific">Corynebacterium kalinowskii</name>
    <dbReference type="NCBI Taxonomy" id="2675216"/>
    <lineage>
        <taxon>Bacteria</taxon>
        <taxon>Bacillati</taxon>
        <taxon>Actinomycetota</taxon>
        <taxon>Actinomycetes</taxon>
        <taxon>Mycobacteriales</taxon>
        <taxon>Corynebacteriaceae</taxon>
        <taxon>Corynebacterium</taxon>
    </lineage>
</organism>
<proteinExistence type="predicted"/>
<dbReference type="Proteomes" id="UP000427071">
    <property type="component" value="Chromosome"/>
</dbReference>
<evidence type="ECO:0000256" key="1">
    <source>
        <dbReference type="SAM" id="MobiDB-lite"/>
    </source>
</evidence>